<dbReference type="PANTHER" id="PTHR30483:SF6">
    <property type="entry name" value="PERIPLASMIC BINDING PROTEIN OF ABC TRANSPORTER FOR NATURAL AMINO ACIDS"/>
    <property type="match status" value="1"/>
</dbReference>
<evidence type="ECO:0000256" key="3">
    <source>
        <dbReference type="ARBA" id="ARBA00022970"/>
    </source>
</evidence>
<dbReference type="InterPro" id="IPR051010">
    <property type="entry name" value="BCAA_transport"/>
</dbReference>
<proteinExistence type="inferred from homology"/>
<accession>A0A0D6P5S5</accession>
<comment type="caution">
    <text evidence="5">The sequence shown here is derived from an EMBL/GenBank/DDBJ whole genome shotgun (WGS) entry which is preliminary data.</text>
</comment>
<dbReference type="OrthoDB" id="7237299at2"/>
<evidence type="ECO:0000313" key="5">
    <source>
        <dbReference type="EMBL" id="GAN77027.1"/>
    </source>
</evidence>
<dbReference type="RefSeq" id="WP_048860987.1">
    <property type="nucleotide sequence ID" value="NZ_BANB01000220.1"/>
</dbReference>
<sequence length="408" mass="43125">MNTGEGLTRRRLLGAAGTAALLPAVIRPARAATPVRIGVLNDQSGLYADLGGPGSVVAAHMAVADAGGSVAGRPVEILVGDHQNKADIGAAIARKWFDVDAAGMAIGFDNSSVALAVERVAAEHDRVAIGTAVGSVDFTGRDCTPTAASWLYDSYALTTSLAQALVAAGRDTWFFVTVDYAFGHSMEHDARAAVIAHGGRVLGSVRHPLGTADFSSYLVQAQASGAKVVAFANGGGDLINAMKQAAEFGLPQSGVTMAAMLLFVSDVHSLGLHAAQGLTFVTAFYWDRDPAARAWSERFMKRFGRMPTMAQAGVYSATRHYLRALAAGPDDGGRAVMARMRAAAVDDFYVHDGTIRADGRLMHPMYLMQVKTPQESKGPWDYYRLRATIPADRAFRPLSASDCPLVRG</sequence>
<dbReference type="GO" id="GO:0006865">
    <property type="term" value="P:amino acid transport"/>
    <property type="evidence" value="ECO:0007669"/>
    <property type="project" value="UniProtKB-KW"/>
</dbReference>
<evidence type="ECO:0000259" key="4">
    <source>
        <dbReference type="Pfam" id="PF13458"/>
    </source>
</evidence>
<dbReference type="Gene3D" id="3.40.50.2300">
    <property type="match status" value="2"/>
</dbReference>
<keyword evidence="6" id="KW-1185">Reference proteome</keyword>
<dbReference type="Pfam" id="PF13458">
    <property type="entry name" value="Peripla_BP_6"/>
    <property type="match status" value="1"/>
</dbReference>
<keyword evidence="2" id="KW-0732">Signal</keyword>
<feature type="domain" description="Leucine-binding protein" evidence="4">
    <location>
        <begin position="34"/>
        <end position="371"/>
    </location>
</feature>
<dbReference type="PANTHER" id="PTHR30483">
    <property type="entry name" value="LEUCINE-SPECIFIC-BINDING PROTEIN"/>
    <property type="match status" value="1"/>
</dbReference>
<dbReference type="AlphaFoldDB" id="A0A0D6P5S5"/>
<dbReference type="SUPFAM" id="SSF53822">
    <property type="entry name" value="Periplasmic binding protein-like I"/>
    <property type="match status" value="1"/>
</dbReference>
<keyword evidence="3" id="KW-0813">Transport</keyword>
<dbReference type="InterPro" id="IPR028081">
    <property type="entry name" value="Leu-bd"/>
</dbReference>
<dbReference type="PROSITE" id="PS51318">
    <property type="entry name" value="TAT"/>
    <property type="match status" value="1"/>
</dbReference>
<gene>
    <name evidence="5" type="ORF">Asru_0220_03</name>
</gene>
<evidence type="ECO:0000256" key="2">
    <source>
        <dbReference type="ARBA" id="ARBA00022729"/>
    </source>
</evidence>
<keyword evidence="3" id="KW-0029">Amino-acid transport</keyword>
<name>A0A0D6P5S5_9PROT</name>
<reference evidence="5 6" key="1">
    <citation type="submission" date="2012-11" db="EMBL/GenBank/DDBJ databases">
        <title>Whole genome sequence of Acidisphaera rubrifaciens HS-AP3.</title>
        <authorList>
            <person name="Azuma Y."/>
            <person name="Higashiura N."/>
            <person name="Hirakawa H."/>
            <person name="Matsushita K."/>
        </authorList>
    </citation>
    <scope>NUCLEOTIDE SEQUENCE [LARGE SCALE GENOMIC DNA]</scope>
    <source>
        <strain evidence="5 6">HS-AP3</strain>
    </source>
</reference>
<organism evidence="5 6">
    <name type="scientific">Acidisphaera rubrifaciens HS-AP3</name>
    <dbReference type="NCBI Taxonomy" id="1231350"/>
    <lineage>
        <taxon>Bacteria</taxon>
        <taxon>Pseudomonadati</taxon>
        <taxon>Pseudomonadota</taxon>
        <taxon>Alphaproteobacteria</taxon>
        <taxon>Acetobacterales</taxon>
        <taxon>Acetobacteraceae</taxon>
        <taxon>Acidisphaera</taxon>
    </lineage>
</organism>
<evidence type="ECO:0000313" key="6">
    <source>
        <dbReference type="Proteomes" id="UP000032680"/>
    </source>
</evidence>
<comment type="similarity">
    <text evidence="1">Belongs to the leucine-binding protein family.</text>
</comment>
<dbReference type="Proteomes" id="UP000032680">
    <property type="component" value="Unassembled WGS sequence"/>
</dbReference>
<dbReference type="CDD" id="cd06327">
    <property type="entry name" value="PBP1_SBP-like"/>
    <property type="match status" value="1"/>
</dbReference>
<dbReference type="EMBL" id="BANB01000220">
    <property type="protein sequence ID" value="GAN77027.1"/>
    <property type="molecule type" value="Genomic_DNA"/>
</dbReference>
<dbReference type="InterPro" id="IPR028082">
    <property type="entry name" value="Peripla_BP_I"/>
</dbReference>
<evidence type="ECO:0000256" key="1">
    <source>
        <dbReference type="ARBA" id="ARBA00010062"/>
    </source>
</evidence>
<protein>
    <submittedName>
        <fullName evidence="5">ABC transporter branched-chain amino acid permease</fullName>
    </submittedName>
</protein>
<dbReference type="InterPro" id="IPR006311">
    <property type="entry name" value="TAT_signal"/>
</dbReference>